<dbReference type="PANTHER" id="PTHR46320:SF1">
    <property type="entry name" value="GLYCEROPHOSPHODIESTER PHOSPHODIESTERASE 1"/>
    <property type="match status" value="1"/>
</dbReference>
<dbReference type="GO" id="GO:0006580">
    <property type="term" value="P:ethanolamine metabolic process"/>
    <property type="evidence" value="ECO:0007669"/>
    <property type="project" value="TreeGrafter"/>
</dbReference>
<name>A0AAJ7TFW7_PETMA</name>
<dbReference type="GO" id="GO:0070291">
    <property type="term" value="P:N-acylethanolamine metabolic process"/>
    <property type="evidence" value="ECO:0007669"/>
    <property type="project" value="TreeGrafter"/>
</dbReference>
<dbReference type="Proteomes" id="UP001318040">
    <property type="component" value="Chromosome 26"/>
</dbReference>
<reference evidence="4" key="1">
    <citation type="submission" date="2025-08" db="UniProtKB">
        <authorList>
            <consortium name="RefSeq"/>
        </authorList>
    </citation>
    <scope>IDENTIFICATION</scope>
    <source>
        <tissue evidence="4">Sperm</tissue>
    </source>
</reference>
<sequence length="348" mass="38801">MMVVVTMSLAWNSLWLLLLLLMLLILSRSLSNRTLLAGGAAAAFVSLCGLQSLRFEPVCRQRALQVLRPRLGPGSTKAEAGSRLLGRAVAHRAGGHDAPENTVAAVRKAATNGAQAVELDMAFTEDGVAVLMHDDTVDRTTDGSGPIGAMSLANLRNLDASAYHRLREQFKGERVPTLEEAVDECLQLNLIIYFDVKGDAEKSSTVLKQIYESRPELYNKSIVCSFDPRVIYMMRQKDVAVVTALTHRPWVLSHTLEGERLHLGWFRHRWAMLMDVALAWSLHNFLWQLCGISAVLMHKSVISQDYVQWWQERDVSVVGWTVNTAAEKAYYENVLDCNYITDSLEGDA</sequence>
<dbReference type="CDD" id="cd08573">
    <property type="entry name" value="GDPD_GDE1"/>
    <property type="match status" value="1"/>
</dbReference>
<dbReference type="Gene3D" id="3.20.20.190">
    <property type="entry name" value="Phosphatidylinositol (PI) phosphodiesterase"/>
    <property type="match status" value="1"/>
</dbReference>
<dbReference type="Pfam" id="PF03009">
    <property type="entry name" value="GDPD"/>
    <property type="match status" value="1"/>
</dbReference>
<dbReference type="GO" id="GO:0006644">
    <property type="term" value="P:phospholipid metabolic process"/>
    <property type="evidence" value="ECO:0007669"/>
    <property type="project" value="TreeGrafter"/>
</dbReference>
<dbReference type="InterPro" id="IPR017946">
    <property type="entry name" value="PLC-like_Pdiesterase_TIM-brl"/>
</dbReference>
<evidence type="ECO:0000313" key="4">
    <source>
        <dbReference type="RefSeq" id="XP_032817119.1"/>
    </source>
</evidence>
<dbReference type="PROSITE" id="PS51704">
    <property type="entry name" value="GP_PDE"/>
    <property type="match status" value="1"/>
</dbReference>
<dbReference type="GO" id="GO:0005886">
    <property type="term" value="C:plasma membrane"/>
    <property type="evidence" value="ECO:0007669"/>
    <property type="project" value="TreeGrafter"/>
</dbReference>
<evidence type="ECO:0000313" key="3">
    <source>
        <dbReference type="Proteomes" id="UP001318040"/>
    </source>
</evidence>
<accession>A0AAJ7TFW7</accession>
<dbReference type="KEGG" id="pmrn:116946227"/>
<dbReference type="SUPFAM" id="SSF51695">
    <property type="entry name" value="PLC-like phosphodiesterases"/>
    <property type="match status" value="1"/>
</dbReference>
<dbReference type="InterPro" id="IPR030395">
    <property type="entry name" value="GP_PDE_dom"/>
</dbReference>
<dbReference type="RefSeq" id="XP_032817119.1">
    <property type="nucleotide sequence ID" value="XM_032961228.1"/>
</dbReference>
<gene>
    <name evidence="4" type="primary">GDE1</name>
</gene>
<comment type="similarity">
    <text evidence="1">Belongs to the glycerophosphoryl diester phosphodiesterase family.</text>
</comment>
<dbReference type="CTD" id="51573"/>
<keyword evidence="3" id="KW-1185">Reference proteome</keyword>
<protein>
    <submittedName>
        <fullName evidence="4">Glycerophosphodiester phosphodiesterase 1</fullName>
    </submittedName>
</protein>
<proteinExistence type="inferred from homology"/>
<evidence type="ECO:0000259" key="2">
    <source>
        <dbReference type="PROSITE" id="PS51704"/>
    </source>
</evidence>
<organism evidence="3 4">
    <name type="scientific">Petromyzon marinus</name>
    <name type="common">Sea lamprey</name>
    <dbReference type="NCBI Taxonomy" id="7757"/>
    <lineage>
        <taxon>Eukaryota</taxon>
        <taxon>Metazoa</taxon>
        <taxon>Chordata</taxon>
        <taxon>Craniata</taxon>
        <taxon>Vertebrata</taxon>
        <taxon>Cyclostomata</taxon>
        <taxon>Hyperoartia</taxon>
        <taxon>Petromyzontiformes</taxon>
        <taxon>Petromyzontidae</taxon>
        <taxon>Petromyzon</taxon>
    </lineage>
</organism>
<dbReference type="PANTHER" id="PTHR46320">
    <property type="entry name" value="GLYCEROPHOSPHODIESTER PHOSPHODIESTERASE 1"/>
    <property type="match status" value="1"/>
</dbReference>
<feature type="domain" description="GP-PDE" evidence="2">
    <location>
        <begin position="86"/>
        <end position="348"/>
    </location>
</feature>
<dbReference type="GeneID" id="116946227"/>
<dbReference type="GO" id="GO:0008889">
    <property type="term" value="F:glycerophosphodiester phosphodiesterase activity"/>
    <property type="evidence" value="ECO:0007669"/>
    <property type="project" value="TreeGrafter"/>
</dbReference>
<evidence type="ECO:0000256" key="1">
    <source>
        <dbReference type="ARBA" id="ARBA00007277"/>
    </source>
</evidence>
<dbReference type="AlphaFoldDB" id="A0AAJ7TFW7"/>